<keyword evidence="1" id="KW-0808">Transferase</keyword>
<protein>
    <submittedName>
        <fullName evidence="2">CaiB/BaiF CoA-transferase family protein</fullName>
    </submittedName>
</protein>
<dbReference type="Gene3D" id="3.30.1540.10">
    <property type="entry name" value="formyl-coa transferase, domain 3"/>
    <property type="match status" value="1"/>
</dbReference>
<gene>
    <name evidence="2" type="ORF">RPR59_02190</name>
</gene>
<keyword evidence="3" id="KW-1185">Reference proteome</keyword>
<accession>A0ABZ0BAF8</accession>
<dbReference type="PANTHER" id="PTHR48207:SF4">
    <property type="entry name" value="BLL6097 PROTEIN"/>
    <property type="match status" value="1"/>
</dbReference>
<dbReference type="InterPro" id="IPR044855">
    <property type="entry name" value="CoA-Trfase_III_dom3_sf"/>
</dbReference>
<dbReference type="SUPFAM" id="SSF89796">
    <property type="entry name" value="CoA-transferase family III (CaiB/BaiF)"/>
    <property type="match status" value="1"/>
</dbReference>
<dbReference type="Pfam" id="PF02515">
    <property type="entry name" value="CoA_transf_3"/>
    <property type="match status" value="1"/>
</dbReference>
<dbReference type="Gene3D" id="3.40.50.10540">
    <property type="entry name" value="Crotonobetainyl-coa:carnitine coa-transferase, domain 1"/>
    <property type="match status" value="1"/>
</dbReference>
<name>A0ABZ0BAF8_9SPHN</name>
<evidence type="ECO:0000256" key="1">
    <source>
        <dbReference type="ARBA" id="ARBA00022679"/>
    </source>
</evidence>
<sequence length="388" mass="41515">MTEFLDLPLSGLLVLDMAQFLSGPSAALRLADMGARVIKIERPGSGDICRSLYLSDTDIAGDSTLFHAINRNKESLAANLKDPADHARVMRLIGHADIVIQNFRPGVADRLGFGPATLVETYPELIVGSISGYGEDGPWADLPGQDLLTQALSGAMWLNGDAGDGPVPTGLSVADMLAGHVLVEGLLAALVRRGRSGRGAVVATSLLEAMTDFQFEVLTTHLNDGGRLPQRAAHNNAHAYLGAPYGVYRTADGWLALAMTPLDKLAPLLALQFPPEAAASGGFAGRDAIKAAIAERLAEDTTDHWFERLRAHDIWCAPVLDWPALLQSEAFRRLDMLQRVTRGGAGVATTRAPWRMDGQRPGRARGAPAVGEHGADIRAEFALDRREI</sequence>
<dbReference type="InterPro" id="IPR023606">
    <property type="entry name" value="CoA-Trfase_III_dom_1_sf"/>
</dbReference>
<reference evidence="2 3" key="1">
    <citation type="submission" date="2023-09" db="EMBL/GenBank/DDBJ databases">
        <authorList>
            <person name="Rey-Velasco X."/>
        </authorList>
    </citation>
    <scope>NUCLEOTIDE SEQUENCE [LARGE SCALE GENOMIC DNA]</scope>
    <source>
        <strain evidence="2 3">W311</strain>
    </source>
</reference>
<dbReference type="EMBL" id="CP135076">
    <property type="protein sequence ID" value="WNO54091.1"/>
    <property type="molecule type" value="Genomic_DNA"/>
</dbReference>
<evidence type="ECO:0000313" key="2">
    <source>
        <dbReference type="EMBL" id="WNO54091.1"/>
    </source>
</evidence>
<dbReference type="PANTHER" id="PTHR48207">
    <property type="entry name" value="SUCCINATE--HYDROXYMETHYLGLUTARATE COA-TRANSFERASE"/>
    <property type="match status" value="1"/>
</dbReference>
<dbReference type="Proteomes" id="UP001302249">
    <property type="component" value="Chromosome"/>
</dbReference>
<dbReference type="InterPro" id="IPR050483">
    <property type="entry name" value="CoA-transferase_III_domain"/>
</dbReference>
<dbReference type="RefSeq" id="WP_313916216.1">
    <property type="nucleotide sequence ID" value="NZ_CP135076.1"/>
</dbReference>
<organism evidence="2 3">
    <name type="scientific">Stakelama saccharophila</name>
    <dbReference type="NCBI Taxonomy" id="3075605"/>
    <lineage>
        <taxon>Bacteria</taxon>
        <taxon>Pseudomonadati</taxon>
        <taxon>Pseudomonadota</taxon>
        <taxon>Alphaproteobacteria</taxon>
        <taxon>Sphingomonadales</taxon>
        <taxon>Sphingomonadaceae</taxon>
        <taxon>Stakelama</taxon>
    </lineage>
</organism>
<dbReference type="InterPro" id="IPR003673">
    <property type="entry name" value="CoA-Trfase_fam_III"/>
</dbReference>
<evidence type="ECO:0000313" key="3">
    <source>
        <dbReference type="Proteomes" id="UP001302249"/>
    </source>
</evidence>
<proteinExistence type="predicted"/>